<dbReference type="PANTHER" id="PTHR48080:SF2">
    <property type="entry name" value="D-GALACTONATE DEHYDRATASE"/>
    <property type="match status" value="1"/>
</dbReference>
<feature type="domain" description="Mandelate racemase/muconate lactonizing enzyme C-terminal" evidence="3">
    <location>
        <begin position="133"/>
        <end position="238"/>
    </location>
</feature>
<dbReference type="EMBL" id="JABBVZ010000031">
    <property type="protein sequence ID" value="NMP22808.1"/>
    <property type="molecule type" value="Genomic_DNA"/>
</dbReference>
<dbReference type="Proteomes" id="UP000533476">
    <property type="component" value="Unassembled WGS sequence"/>
</dbReference>
<dbReference type="Gene3D" id="3.20.20.120">
    <property type="entry name" value="Enolase-like C-terminal domain"/>
    <property type="match status" value="1"/>
</dbReference>
<dbReference type="CDD" id="cd03316">
    <property type="entry name" value="MR_like"/>
    <property type="match status" value="1"/>
</dbReference>
<keyword evidence="2" id="KW-0456">Lyase</keyword>
<dbReference type="InterPro" id="IPR029065">
    <property type="entry name" value="Enolase_C-like"/>
</dbReference>
<dbReference type="InterPro" id="IPR034593">
    <property type="entry name" value="DgoD-like"/>
</dbReference>
<name>A0A7Y0L3V6_9FIRM</name>
<dbReference type="SMART" id="SM00922">
    <property type="entry name" value="MR_MLE"/>
    <property type="match status" value="1"/>
</dbReference>
<dbReference type="AlphaFoldDB" id="A0A7Y0L3V6"/>
<evidence type="ECO:0000313" key="4">
    <source>
        <dbReference type="EMBL" id="NMP22808.1"/>
    </source>
</evidence>
<dbReference type="GO" id="GO:0046872">
    <property type="term" value="F:metal ion binding"/>
    <property type="evidence" value="ECO:0007669"/>
    <property type="project" value="UniProtKB-KW"/>
</dbReference>
<gene>
    <name evidence="4" type="ORF">HIJ39_10650</name>
</gene>
<keyword evidence="5" id="KW-1185">Reference proteome</keyword>
<proteinExistence type="predicted"/>
<accession>A0A7Y0L3V6</accession>
<evidence type="ECO:0000259" key="3">
    <source>
        <dbReference type="SMART" id="SM00922"/>
    </source>
</evidence>
<dbReference type="Pfam" id="PF13378">
    <property type="entry name" value="MR_MLE_C"/>
    <property type="match status" value="1"/>
</dbReference>
<evidence type="ECO:0000313" key="5">
    <source>
        <dbReference type="Proteomes" id="UP000533476"/>
    </source>
</evidence>
<dbReference type="Pfam" id="PF02746">
    <property type="entry name" value="MR_MLE_N"/>
    <property type="match status" value="1"/>
</dbReference>
<dbReference type="GO" id="GO:0016829">
    <property type="term" value="F:lyase activity"/>
    <property type="evidence" value="ECO:0007669"/>
    <property type="project" value="UniProtKB-KW"/>
</dbReference>
<dbReference type="InterPro" id="IPR029017">
    <property type="entry name" value="Enolase-like_N"/>
</dbReference>
<comment type="caution">
    <text evidence="4">The sequence shown here is derived from an EMBL/GenBank/DDBJ whole genome shotgun (WGS) entry which is preliminary data.</text>
</comment>
<dbReference type="Gene3D" id="3.30.390.10">
    <property type="entry name" value="Enolase-like, N-terminal domain"/>
    <property type="match status" value="1"/>
</dbReference>
<dbReference type="InterPro" id="IPR036849">
    <property type="entry name" value="Enolase-like_C_sf"/>
</dbReference>
<sequence>MRITEIETYIAGNPWKNWLFCRLSTDEGISGIGEGTVNGFGKATEAAIHEMFQVVKGMDPFDTSRLSLLLFRDFFSDGGQIQGAALSAIETACWDIKGKALGVPLYQLLGGKVHDKLRVYANGWYQSEAGRTPEAFAEQAKEVVRRGYTALKFDPFGTAWRVVDRPEFHLTVDIVAAVRDAVGPDVDILIEGHNRFSVATALQFAEAIAPYQPSWFEAAVPPYRIASMVEVAHRSPVPIACGEDYYSREQFSELLSHDAVSVVQLEPQHMGLTAARDVVGMAHAHNAVIAPHSAQGPICSLVCAHLNAASPNFYLHEFFDEFNAEWEGRLLTHHLTQENGYVVPPEAPGLGADLNIDEILRHPYNPQNFLPLFRTGWEQRRGFESTH</sequence>
<dbReference type="InterPro" id="IPR013341">
    <property type="entry name" value="Mandelate_racemase_N_dom"/>
</dbReference>
<keyword evidence="1" id="KW-0479">Metal-binding</keyword>
<reference evidence="4 5" key="1">
    <citation type="submission" date="2020-04" db="EMBL/GenBank/DDBJ databases">
        <authorList>
            <person name="Zhang R."/>
            <person name="Schippers A."/>
        </authorList>
    </citation>
    <scope>NUCLEOTIDE SEQUENCE [LARGE SCALE GENOMIC DNA]</scope>
    <source>
        <strain evidence="4 5">DSM 109850</strain>
    </source>
</reference>
<evidence type="ECO:0000256" key="1">
    <source>
        <dbReference type="ARBA" id="ARBA00022723"/>
    </source>
</evidence>
<dbReference type="PANTHER" id="PTHR48080">
    <property type="entry name" value="D-GALACTONATE DEHYDRATASE-RELATED"/>
    <property type="match status" value="1"/>
</dbReference>
<dbReference type="SUPFAM" id="SSF54826">
    <property type="entry name" value="Enolase N-terminal domain-like"/>
    <property type="match status" value="1"/>
</dbReference>
<dbReference type="RefSeq" id="WP_169099470.1">
    <property type="nucleotide sequence ID" value="NZ_JABBVZ010000031.1"/>
</dbReference>
<dbReference type="SUPFAM" id="SSF51604">
    <property type="entry name" value="Enolase C-terminal domain-like"/>
    <property type="match status" value="1"/>
</dbReference>
<protein>
    <submittedName>
        <fullName evidence="4">Mandelate racemase/muconate lactonizing enzyme family protein</fullName>
    </submittedName>
</protein>
<dbReference type="SFLD" id="SFLDS00001">
    <property type="entry name" value="Enolase"/>
    <property type="match status" value="1"/>
</dbReference>
<dbReference type="InterPro" id="IPR013342">
    <property type="entry name" value="Mandelate_racemase_C"/>
</dbReference>
<organism evidence="4 5">
    <name type="scientific">Sulfobacillus harzensis</name>
    <dbReference type="NCBI Taxonomy" id="2729629"/>
    <lineage>
        <taxon>Bacteria</taxon>
        <taxon>Bacillati</taxon>
        <taxon>Bacillota</taxon>
        <taxon>Clostridia</taxon>
        <taxon>Eubacteriales</taxon>
        <taxon>Clostridiales Family XVII. Incertae Sedis</taxon>
        <taxon>Sulfobacillus</taxon>
    </lineage>
</organism>
<evidence type="ECO:0000256" key="2">
    <source>
        <dbReference type="ARBA" id="ARBA00023239"/>
    </source>
</evidence>